<dbReference type="Proteomes" id="UP000438429">
    <property type="component" value="Unassembled WGS sequence"/>
</dbReference>
<gene>
    <name evidence="1" type="ORF">F2P81_010757</name>
</gene>
<proteinExistence type="predicted"/>
<comment type="caution">
    <text evidence="1">The sequence shown here is derived from an EMBL/GenBank/DDBJ whole genome shotgun (WGS) entry which is preliminary data.</text>
</comment>
<evidence type="ECO:0000313" key="2">
    <source>
        <dbReference type="Proteomes" id="UP000438429"/>
    </source>
</evidence>
<evidence type="ECO:0000313" key="1">
    <source>
        <dbReference type="EMBL" id="KAF0037883.1"/>
    </source>
</evidence>
<dbReference type="AlphaFoldDB" id="A0A6A4SVA0"/>
<name>A0A6A4SVA0_SCOMX</name>
<protein>
    <submittedName>
        <fullName evidence="1">Uncharacterized protein</fullName>
    </submittedName>
</protein>
<dbReference type="EMBL" id="VEVO01000009">
    <property type="protein sequence ID" value="KAF0037883.1"/>
    <property type="molecule type" value="Genomic_DNA"/>
</dbReference>
<accession>A0A6A4SVA0</accession>
<sequence length="144" mass="16217">MNIVELAMTAKAALLRAIRKSDICHTTLCNCSVNIAMASTPPLTTVPNSDALNVIMKAFILTLKCLGDSGYPATLSAVIEFFCNRNHRLFDQSLWDSYHLIIRRQQMEKLHMVITLERTFCHTDLCFVANESTLAKLQVEDELL</sequence>
<reference evidence="1 2" key="1">
    <citation type="submission" date="2019-06" db="EMBL/GenBank/DDBJ databases">
        <title>Draft genomes of female and male turbot (Scophthalmus maximus).</title>
        <authorList>
            <person name="Xu H."/>
            <person name="Xu X.-W."/>
            <person name="Shao C."/>
            <person name="Chen S."/>
        </authorList>
    </citation>
    <scope>NUCLEOTIDE SEQUENCE [LARGE SCALE GENOMIC DNA]</scope>
    <source>
        <strain evidence="1">Ysfricsl-2016a</strain>
        <tissue evidence="1">Blood</tissue>
    </source>
</reference>
<organism evidence="1 2">
    <name type="scientific">Scophthalmus maximus</name>
    <name type="common">Turbot</name>
    <name type="synonym">Psetta maxima</name>
    <dbReference type="NCBI Taxonomy" id="52904"/>
    <lineage>
        <taxon>Eukaryota</taxon>
        <taxon>Metazoa</taxon>
        <taxon>Chordata</taxon>
        <taxon>Craniata</taxon>
        <taxon>Vertebrata</taxon>
        <taxon>Euteleostomi</taxon>
        <taxon>Actinopterygii</taxon>
        <taxon>Neopterygii</taxon>
        <taxon>Teleostei</taxon>
        <taxon>Neoteleostei</taxon>
        <taxon>Acanthomorphata</taxon>
        <taxon>Carangaria</taxon>
        <taxon>Pleuronectiformes</taxon>
        <taxon>Pleuronectoidei</taxon>
        <taxon>Scophthalmidae</taxon>
        <taxon>Scophthalmus</taxon>
    </lineage>
</organism>